<feature type="compositionally biased region" description="Polar residues" evidence="1">
    <location>
        <begin position="48"/>
        <end position="57"/>
    </location>
</feature>
<sequence length="90" mass="9910">MDKEKVPNNLNLESSSSKKSSNTNSPKLMSNSSENIEQSYLPKMRTDYTPSNESVESATGVDFSINMPNPAADPIVSNNISNAEFDYTEE</sequence>
<feature type="region of interest" description="Disordered" evidence="1">
    <location>
        <begin position="1"/>
        <end position="90"/>
    </location>
</feature>
<keyword evidence="3" id="KW-1185">Reference proteome</keyword>
<gene>
    <name evidence="2" type="ORF">psyc5s11_51150</name>
</gene>
<dbReference type="EMBL" id="AP024849">
    <property type="protein sequence ID" value="BCZ49048.1"/>
    <property type="molecule type" value="Genomic_DNA"/>
</dbReference>
<reference evidence="3" key="1">
    <citation type="submission" date="2021-07" db="EMBL/GenBank/DDBJ databases">
        <title>Complete genome sequencing of a Clostridium isolate.</title>
        <authorList>
            <person name="Ueki A."/>
            <person name="Tonouchi A."/>
        </authorList>
    </citation>
    <scope>NUCLEOTIDE SEQUENCE [LARGE SCALE GENOMIC DNA]</scope>
    <source>
        <strain evidence="3">C5S11</strain>
    </source>
</reference>
<evidence type="ECO:0000313" key="3">
    <source>
        <dbReference type="Proteomes" id="UP000824633"/>
    </source>
</evidence>
<evidence type="ECO:0000313" key="2">
    <source>
        <dbReference type="EMBL" id="BCZ49048.1"/>
    </source>
</evidence>
<name>A0ABM7TLJ1_9CLOT</name>
<evidence type="ECO:0000256" key="1">
    <source>
        <dbReference type="SAM" id="MobiDB-lite"/>
    </source>
</evidence>
<feature type="compositionally biased region" description="Low complexity" evidence="1">
    <location>
        <begin position="8"/>
        <end position="28"/>
    </location>
</feature>
<dbReference type="RefSeq" id="WP_224035257.1">
    <property type="nucleotide sequence ID" value="NZ_AP024849.1"/>
</dbReference>
<proteinExistence type="predicted"/>
<dbReference type="Proteomes" id="UP000824633">
    <property type="component" value="Chromosome"/>
</dbReference>
<feature type="compositionally biased region" description="Polar residues" evidence="1">
    <location>
        <begin position="29"/>
        <end position="38"/>
    </location>
</feature>
<accession>A0ABM7TLJ1</accession>
<protein>
    <submittedName>
        <fullName evidence="2">Uncharacterized protein</fullName>
    </submittedName>
</protein>
<organism evidence="2 3">
    <name type="scientific">Clostridium gelidum</name>
    <dbReference type="NCBI Taxonomy" id="704125"/>
    <lineage>
        <taxon>Bacteria</taxon>
        <taxon>Bacillati</taxon>
        <taxon>Bacillota</taxon>
        <taxon>Clostridia</taxon>
        <taxon>Eubacteriales</taxon>
        <taxon>Clostridiaceae</taxon>
        <taxon>Clostridium</taxon>
    </lineage>
</organism>